<dbReference type="Pfam" id="PF10739">
    <property type="entry name" value="DUF2550"/>
    <property type="match status" value="1"/>
</dbReference>
<keyword evidence="1" id="KW-0472">Membrane</keyword>
<protein>
    <recommendedName>
        <fullName evidence="4">DUF2550 domain-containing protein</fullName>
    </recommendedName>
</protein>
<dbReference type="AlphaFoldDB" id="A0A1N7ITQ4"/>
<evidence type="ECO:0000256" key="1">
    <source>
        <dbReference type="SAM" id="Phobius"/>
    </source>
</evidence>
<gene>
    <name evidence="2" type="ORF">SAMN05444817_10231</name>
</gene>
<keyword evidence="1" id="KW-0812">Transmembrane</keyword>
<evidence type="ECO:0000313" key="2">
    <source>
        <dbReference type="EMBL" id="SIS40396.1"/>
    </source>
</evidence>
<proteinExistence type="predicted"/>
<dbReference type="InterPro" id="IPR019675">
    <property type="entry name" value="DUF2550"/>
</dbReference>
<feature type="transmembrane region" description="Helical" evidence="1">
    <location>
        <begin position="14"/>
        <end position="35"/>
    </location>
</feature>
<accession>A0A1N7ITQ4</accession>
<keyword evidence="3" id="KW-1185">Reference proteome</keyword>
<dbReference type="STRING" id="1161099.SAMN05444817_10231"/>
<evidence type="ECO:0008006" key="4">
    <source>
        <dbReference type="Google" id="ProtNLM"/>
    </source>
</evidence>
<evidence type="ECO:0000313" key="3">
    <source>
        <dbReference type="Proteomes" id="UP000186292"/>
    </source>
</evidence>
<sequence length="166" mass="18562">MSLGNHLDWLVMKLLGFLFGAVLIVLIAGALWRFLTVRNNGTPALLRKLPATGTHGWRHGIAAYKGETVRFFKLRSFSFSADMELNRSILSITGNRQATETERHFMPGVEVVVSFSSAGEDYEFATDRHAGMALVSWVESAPDRRKVRPDMHRLRSRVFKGGLGSL</sequence>
<dbReference type="EMBL" id="FTOF01000002">
    <property type="protein sequence ID" value="SIS40396.1"/>
    <property type="molecule type" value="Genomic_DNA"/>
</dbReference>
<organism evidence="2 3">
    <name type="scientific">Corynebacterium appendicis CIP 107643</name>
    <dbReference type="NCBI Taxonomy" id="1161099"/>
    <lineage>
        <taxon>Bacteria</taxon>
        <taxon>Bacillati</taxon>
        <taxon>Actinomycetota</taxon>
        <taxon>Actinomycetes</taxon>
        <taxon>Mycobacteriales</taxon>
        <taxon>Corynebacteriaceae</taxon>
        <taxon>Corynebacterium</taxon>
    </lineage>
</organism>
<reference evidence="3" key="1">
    <citation type="submission" date="2017-01" db="EMBL/GenBank/DDBJ databases">
        <authorList>
            <person name="Varghese N."/>
            <person name="Submissions S."/>
        </authorList>
    </citation>
    <scope>NUCLEOTIDE SEQUENCE [LARGE SCALE GENOMIC DNA]</scope>
    <source>
        <strain evidence="3">DSM 44531</strain>
    </source>
</reference>
<dbReference type="Proteomes" id="UP000186292">
    <property type="component" value="Unassembled WGS sequence"/>
</dbReference>
<keyword evidence="1" id="KW-1133">Transmembrane helix</keyword>
<name>A0A1N7ITQ4_9CORY</name>